<dbReference type="OrthoDB" id="9815944at2"/>
<keyword evidence="3" id="KW-1185">Reference proteome</keyword>
<dbReference type="GeneID" id="69464594"/>
<dbReference type="PANTHER" id="PTHR43581">
    <property type="entry name" value="ATP/GTP PHOSPHATASE"/>
    <property type="match status" value="1"/>
</dbReference>
<dbReference type="RefSeq" id="WP_005035072.1">
    <property type="nucleotide sequence ID" value="NZ_KB849756.1"/>
</dbReference>
<dbReference type="PATRIC" id="fig|1217650.3.peg.4251"/>
<comment type="caution">
    <text evidence="2">The sequence shown here is derived from an EMBL/GenBank/DDBJ whole genome shotgun (WGS) entry which is preliminary data.</text>
</comment>
<dbReference type="InterPro" id="IPR051396">
    <property type="entry name" value="Bact_Antivir_Def_Nuclease"/>
</dbReference>
<sequence length="467" mass="54262">MNLFFENIGDIKQASINFKNLTVISGQNDVGKSTVGKLMFALIQSCNTYTEVFQRENPRSNLLYNWIYTRLRDHSSLSENREVIAFFSRMRMDSRRYDHEKILDKVDYFIFNTNDGEEKNFLEKLKYIISDFYEKDINHEYRSSDGLFDIINNEFRNNAVRYGSKNSNIVLKSIENNDENDSFLLQFKFSRRNQTLYARNGAPNFRDVTIVENPAILQYLPTIFSNSILNSLGTNKKFRNIGVPYHVMDLWKKLKNSSIQEGQEISDDLFTLQLEDGFSISKIESAVDLDKDIKKSKDNDKLNTRFINDFFDGSLYYMQKEHGFVFKKKDNKIFDINNISSGVKSLAILDLLLNGDYINNDTLLILDEPETNLHPAWQKKYAEVIAKLCSSGANILINTHSPYMVESLRGYSEKYNSPVNFYLAQRDCDNNEIIFSEKNKDISQIINVLAQPLRDLNNELSGLKDDY</sequence>
<proteinExistence type="predicted"/>
<evidence type="ECO:0000313" key="3">
    <source>
        <dbReference type="Proteomes" id="UP000013251"/>
    </source>
</evidence>
<dbReference type="Pfam" id="PF13304">
    <property type="entry name" value="AAA_21"/>
    <property type="match status" value="1"/>
</dbReference>
<dbReference type="CDD" id="cd00267">
    <property type="entry name" value="ABC_ATPase"/>
    <property type="match status" value="1"/>
</dbReference>
<dbReference type="GO" id="GO:0016887">
    <property type="term" value="F:ATP hydrolysis activity"/>
    <property type="evidence" value="ECO:0007669"/>
    <property type="project" value="InterPro"/>
</dbReference>
<organism evidence="2 3">
    <name type="scientific">Acinetobacter bereziniae LMG 1003 = CIP 70.12</name>
    <dbReference type="NCBI Taxonomy" id="981324"/>
    <lineage>
        <taxon>Bacteria</taxon>
        <taxon>Pseudomonadati</taxon>
        <taxon>Pseudomonadota</taxon>
        <taxon>Gammaproteobacteria</taxon>
        <taxon>Moraxellales</taxon>
        <taxon>Moraxellaceae</taxon>
        <taxon>Acinetobacter</taxon>
    </lineage>
</organism>
<dbReference type="AlphaFoldDB" id="N9E964"/>
<dbReference type="EMBL" id="APQG01000052">
    <property type="protein sequence ID" value="ENV89395.1"/>
    <property type="molecule type" value="Genomic_DNA"/>
</dbReference>
<protein>
    <recommendedName>
        <fullName evidence="1">ATPase AAA-type core domain-containing protein</fullName>
    </recommendedName>
</protein>
<evidence type="ECO:0000259" key="1">
    <source>
        <dbReference type="Pfam" id="PF13304"/>
    </source>
</evidence>
<evidence type="ECO:0000313" key="2">
    <source>
        <dbReference type="EMBL" id="ENV89395.1"/>
    </source>
</evidence>
<dbReference type="InterPro" id="IPR027417">
    <property type="entry name" value="P-loop_NTPase"/>
</dbReference>
<dbReference type="Proteomes" id="UP000013251">
    <property type="component" value="Unassembled WGS sequence"/>
</dbReference>
<accession>N9E964</accession>
<dbReference type="HOGENOM" id="CLU_049298_0_0_6"/>
<dbReference type="SUPFAM" id="SSF52540">
    <property type="entry name" value="P-loop containing nucleoside triphosphate hydrolases"/>
    <property type="match status" value="1"/>
</dbReference>
<dbReference type="PANTHER" id="PTHR43581:SF2">
    <property type="entry name" value="EXCINUCLEASE ATPASE SUBUNIT"/>
    <property type="match status" value="1"/>
</dbReference>
<dbReference type="GO" id="GO:0005524">
    <property type="term" value="F:ATP binding"/>
    <property type="evidence" value="ECO:0007669"/>
    <property type="project" value="InterPro"/>
</dbReference>
<name>N9E964_ACIBZ</name>
<dbReference type="Gene3D" id="3.40.50.300">
    <property type="entry name" value="P-loop containing nucleotide triphosphate hydrolases"/>
    <property type="match status" value="1"/>
</dbReference>
<gene>
    <name evidence="2" type="ORF">F938_04321</name>
</gene>
<reference evidence="2 3" key="1">
    <citation type="submission" date="2013-02" db="EMBL/GenBank/DDBJ databases">
        <title>The Genome Sequence of Acinetobacter bereziniae CIP 70.12.</title>
        <authorList>
            <consortium name="The Broad Institute Genome Sequencing Platform"/>
            <consortium name="The Broad Institute Genome Sequencing Center for Infectious Disease"/>
            <person name="Cerqueira G."/>
            <person name="Feldgarden M."/>
            <person name="Courvalin P."/>
            <person name="Perichon B."/>
            <person name="Grillot-Courvalin C."/>
            <person name="Clermont D."/>
            <person name="Rocha E."/>
            <person name="Yoon E.-J."/>
            <person name="Nemec A."/>
            <person name="Walker B."/>
            <person name="Young S.K."/>
            <person name="Zeng Q."/>
            <person name="Gargeya S."/>
            <person name="Fitzgerald M."/>
            <person name="Haas B."/>
            <person name="Abouelleil A."/>
            <person name="Alvarado L."/>
            <person name="Arachchi H.M."/>
            <person name="Berlin A.M."/>
            <person name="Chapman S.B."/>
            <person name="Dewar J."/>
            <person name="Goldberg J."/>
            <person name="Griggs A."/>
            <person name="Gujja S."/>
            <person name="Hansen M."/>
            <person name="Howarth C."/>
            <person name="Imamovic A."/>
            <person name="Larimer J."/>
            <person name="McCowan C."/>
            <person name="Murphy C."/>
            <person name="Neiman D."/>
            <person name="Pearson M."/>
            <person name="Priest M."/>
            <person name="Roberts A."/>
            <person name="Saif S."/>
            <person name="Shea T."/>
            <person name="Sisk P."/>
            <person name="Sykes S."/>
            <person name="Wortman J."/>
            <person name="Nusbaum C."/>
            <person name="Birren B."/>
        </authorList>
    </citation>
    <scope>NUCLEOTIDE SEQUENCE [LARGE SCALE GENOMIC DNA]</scope>
    <source>
        <strain evidence="2 3">CIP 70.12</strain>
    </source>
</reference>
<feature type="domain" description="ATPase AAA-type core" evidence="1">
    <location>
        <begin position="21"/>
        <end position="405"/>
    </location>
</feature>
<dbReference type="InterPro" id="IPR003959">
    <property type="entry name" value="ATPase_AAA_core"/>
</dbReference>